<evidence type="ECO:0000256" key="7">
    <source>
        <dbReference type="ARBA" id="ARBA00023125"/>
    </source>
</evidence>
<dbReference type="SUPFAM" id="SSF57667">
    <property type="entry name" value="beta-beta-alpha zinc fingers"/>
    <property type="match status" value="1"/>
</dbReference>
<feature type="region of interest" description="Disordered" evidence="11">
    <location>
        <begin position="1"/>
        <end position="20"/>
    </location>
</feature>
<dbReference type="SMART" id="SM00355">
    <property type="entry name" value="ZnF_C2H2"/>
    <property type="match status" value="3"/>
</dbReference>
<evidence type="ECO:0000256" key="5">
    <source>
        <dbReference type="ARBA" id="ARBA00022833"/>
    </source>
</evidence>
<evidence type="ECO:0000256" key="1">
    <source>
        <dbReference type="ARBA" id="ARBA00004123"/>
    </source>
</evidence>
<dbReference type="GO" id="GO:0008270">
    <property type="term" value="F:zinc ion binding"/>
    <property type="evidence" value="ECO:0007669"/>
    <property type="project" value="UniProtKB-KW"/>
</dbReference>
<evidence type="ECO:0000259" key="12">
    <source>
        <dbReference type="PROSITE" id="PS50157"/>
    </source>
</evidence>
<dbReference type="STRING" id="67767.A0A0J7L365"/>
<feature type="domain" description="C2H2-type" evidence="12">
    <location>
        <begin position="83"/>
        <end position="115"/>
    </location>
</feature>
<evidence type="ECO:0000256" key="3">
    <source>
        <dbReference type="ARBA" id="ARBA00022737"/>
    </source>
</evidence>
<organism evidence="13 14">
    <name type="scientific">Lasius niger</name>
    <name type="common">Black garden ant</name>
    <dbReference type="NCBI Taxonomy" id="67767"/>
    <lineage>
        <taxon>Eukaryota</taxon>
        <taxon>Metazoa</taxon>
        <taxon>Ecdysozoa</taxon>
        <taxon>Arthropoda</taxon>
        <taxon>Hexapoda</taxon>
        <taxon>Insecta</taxon>
        <taxon>Pterygota</taxon>
        <taxon>Neoptera</taxon>
        <taxon>Endopterygota</taxon>
        <taxon>Hymenoptera</taxon>
        <taxon>Apocrita</taxon>
        <taxon>Aculeata</taxon>
        <taxon>Formicoidea</taxon>
        <taxon>Formicidae</taxon>
        <taxon>Formicinae</taxon>
        <taxon>Lasius</taxon>
        <taxon>Lasius</taxon>
    </lineage>
</organism>
<comment type="subcellular location">
    <subcellularLocation>
        <location evidence="1">Nucleus</location>
    </subcellularLocation>
</comment>
<dbReference type="Proteomes" id="UP000036403">
    <property type="component" value="Unassembled WGS sequence"/>
</dbReference>
<evidence type="ECO:0000256" key="10">
    <source>
        <dbReference type="PROSITE-ProRule" id="PRU00042"/>
    </source>
</evidence>
<name>A0A0J7L365_LASNI</name>
<dbReference type="Gene3D" id="3.30.160.60">
    <property type="entry name" value="Classic Zinc Finger"/>
    <property type="match status" value="1"/>
</dbReference>
<dbReference type="PROSITE" id="PS50157">
    <property type="entry name" value="ZINC_FINGER_C2H2_2"/>
    <property type="match status" value="2"/>
</dbReference>
<feature type="compositionally biased region" description="Basic residues" evidence="11">
    <location>
        <begin position="181"/>
        <end position="190"/>
    </location>
</feature>
<dbReference type="EMBL" id="LBMM01000890">
    <property type="protein sequence ID" value="KMQ97282.1"/>
    <property type="molecule type" value="Genomic_DNA"/>
</dbReference>
<evidence type="ECO:0000256" key="11">
    <source>
        <dbReference type="SAM" id="MobiDB-lite"/>
    </source>
</evidence>
<feature type="compositionally biased region" description="Polar residues" evidence="11">
    <location>
        <begin position="7"/>
        <end position="16"/>
    </location>
</feature>
<evidence type="ECO:0000313" key="13">
    <source>
        <dbReference type="EMBL" id="KMQ97282.1"/>
    </source>
</evidence>
<comment type="caution">
    <text evidence="13">The sequence shown here is derived from an EMBL/GenBank/DDBJ whole genome shotgun (WGS) entry which is preliminary data.</text>
</comment>
<evidence type="ECO:0000256" key="2">
    <source>
        <dbReference type="ARBA" id="ARBA00022723"/>
    </source>
</evidence>
<evidence type="ECO:0000256" key="4">
    <source>
        <dbReference type="ARBA" id="ARBA00022771"/>
    </source>
</evidence>
<dbReference type="InterPro" id="IPR013087">
    <property type="entry name" value="Znf_C2H2_type"/>
</dbReference>
<proteinExistence type="predicted"/>
<dbReference type="PaxDb" id="67767-A0A0J7L365"/>
<keyword evidence="2" id="KW-0479">Metal-binding</keyword>
<dbReference type="GO" id="GO:0000981">
    <property type="term" value="F:DNA-binding transcription factor activity, RNA polymerase II-specific"/>
    <property type="evidence" value="ECO:0007669"/>
    <property type="project" value="TreeGrafter"/>
</dbReference>
<dbReference type="GO" id="GO:0005634">
    <property type="term" value="C:nucleus"/>
    <property type="evidence" value="ECO:0007669"/>
    <property type="project" value="UniProtKB-SubCell"/>
</dbReference>
<feature type="compositionally biased region" description="Polar residues" evidence="11">
    <location>
        <begin position="191"/>
        <end position="203"/>
    </location>
</feature>
<dbReference type="GO" id="GO:0000977">
    <property type="term" value="F:RNA polymerase II transcription regulatory region sequence-specific DNA binding"/>
    <property type="evidence" value="ECO:0007669"/>
    <property type="project" value="TreeGrafter"/>
</dbReference>
<evidence type="ECO:0000256" key="9">
    <source>
        <dbReference type="ARBA" id="ARBA00023242"/>
    </source>
</evidence>
<dbReference type="AlphaFoldDB" id="A0A0J7L365"/>
<evidence type="ECO:0000256" key="6">
    <source>
        <dbReference type="ARBA" id="ARBA00023015"/>
    </source>
</evidence>
<feature type="domain" description="C2H2-type" evidence="12">
    <location>
        <begin position="54"/>
        <end position="81"/>
    </location>
</feature>
<feature type="region of interest" description="Disordered" evidence="11">
    <location>
        <begin position="180"/>
        <end position="211"/>
    </location>
</feature>
<keyword evidence="7" id="KW-0238">DNA-binding</keyword>
<evidence type="ECO:0000256" key="8">
    <source>
        <dbReference type="ARBA" id="ARBA00023163"/>
    </source>
</evidence>
<keyword evidence="8" id="KW-0804">Transcription</keyword>
<dbReference type="Pfam" id="PF16622">
    <property type="entry name" value="zf-C2H2_11"/>
    <property type="match status" value="1"/>
</dbReference>
<keyword evidence="5" id="KW-0862">Zinc</keyword>
<dbReference type="InterPro" id="IPR041697">
    <property type="entry name" value="Znf-C2H2_11"/>
</dbReference>
<dbReference type="PANTHER" id="PTHR24409">
    <property type="entry name" value="ZINC FINGER PROTEIN 142"/>
    <property type="match status" value="1"/>
</dbReference>
<protein>
    <submittedName>
        <fullName evidence="13">Longitudinals lacking isoforms a b d l</fullName>
    </submittedName>
</protein>
<keyword evidence="6" id="KW-0805">Transcription regulation</keyword>
<dbReference type="OrthoDB" id="6359816at2759"/>
<keyword evidence="4 10" id="KW-0863">Zinc-finger</keyword>
<dbReference type="Pfam" id="PF00096">
    <property type="entry name" value="zf-C2H2"/>
    <property type="match status" value="1"/>
</dbReference>
<dbReference type="PANTHER" id="PTHR24409:SF295">
    <property type="entry name" value="AZ2-RELATED"/>
    <property type="match status" value="1"/>
</dbReference>
<reference evidence="13 14" key="1">
    <citation type="submission" date="2015-04" db="EMBL/GenBank/DDBJ databases">
        <title>Lasius niger genome sequencing.</title>
        <authorList>
            <person name="Konorov E.A."/>
            <person name="Nikitin M.A."/>
            <person name="Kirill M.V."/>
            <person name="Chang P."/>
        </authorList>
    </citation>
    <scope>NUCLEOTIDE SEQUENCE [LARGE SCALE GENOMIC DNA]</scope>
    <source>
        <tissue evidence="13">Whole</tissue>
    </source>
</reference>
<gene>
    <name evidence="13" type="ORF">RF55_2398</name>
</gene>
<evidence type="ECO:0000313" key="14">
    <source>
        <dbReference type="Proteomes" id="UP000036403"/>
    </source>
</evidence>
<dbReference type="InterPro" id="IPR036236">
    <property type="entry name" value="Znf_C2H2_sf"/>
</dbReference>
<keyword evidence="9" id="KW-0539">Nucleus</keyword>
<sequence length="211" mass="23958">MFVPTVDISNTEQQNGPKKDFPCPQCGSKVSSKFSLKRHLEETCGINRNPDAEFQCKRCNRGYGSKSSLKRHLETECGGKRNYFCNLCHSRFSQRSSVTRHIKNSCKNLKISDNPNASTSSYQLQSPQLKISDNPDASVSSYQLKIAVDRDASASKHHLNMSSVQLNGKTRIQTIHSKMPLQRRRQKNVKKTNPTTMSCNKYSQHFDDKIN</sequence>
<keyword evidence="3" id="KW-0677">Repeat</keyword>
<accession>A0A0J7L365</accession>
<keyword evidence="14" id="KW-1185">Reference proteome</keyword>